<feature type="non-terminal residue" evidence="2">
    <location>
        <position position="82"/>
    </location>
</feature>
<organism evidence="2">
    <name type="scientific">marine metagenome</name>
    <dbReference type="NCBI Taxonomy" id="408172"/>
    <lineage>
        <taxon>unclassified sequences</taxon>
        <taxon>metagenomes</taxon>
        <taxon>ecological metagenomes</taxon>
    </lineage>
</organism>
<feature type="region of interest" description="Disordered" evidence="1">
    <location>
        <begin position="56"/>
        <end position="82"/>
    </location>
</feature>
<gene>
    <name evidence="2" type="ORF">METZ01_LOCUS487791</name>
</gene>
<dbReference type="AlphaFoldDB" id="A0A383CRE0"/>
<accession>A0A383CRE0</accession>
<evidence type="ECO:0000256" key="1">
    <source>
        <dbReference type="SAM" id="MobiDB-lite"/>
    </source>
</evidence>
<proteinExistence type="predicted"/>
<name>A0A383CRE0_9ZZZZ</name>
<protein>
    <submittedName>
        <fullName evidence="2">Uncharacterized protein</fullName>
    </submittedName>
</protein>
<evidence type="ECO:0000313" key="2">
    <source>
        <dbReference type="EMBL" id="SVE34937.1"/>
    </source>
</evidence>
<dbReference type="EMBL" id="UINC01211156">
    <property type="protein sequence ID" value="SVE34937.1"/>
    <property type="molecule type" value="Genomic_DNA"/>
</dbReference>
<sequence length="82" mass="9129">MVTGLIYGEILIWRRFAVESGCEKRSRSCSILSETTDMAAQRAALRAAFISPAREGRDTRGLQRTGSSCRRSHWGVNDLSPK</sequence>
<reference evidence="2" key="1">
    <citation type="submission" date="2018-05" db="EMBL/GenBank/DDBJ databases">
        <authorList>
            <person name="Lanie J.A."/>
            <person name="Ng W.-L."/>
            <person name="Kazmierczak K.M."/>
            <person name="Andrzejewski T.M."/>
            <person name="Davidsen T.M."/>
            <person name="Wayne K.J."/>
            <person name="Tettelin H."/>
            <person name="Glass J.I."/>
            <person name="Rusch D."/>
            <person name="Podicherti R."/>
            <person name="Tsui H.-C.T."/>
            <person name="Winkler M.E."/>
        </authorList>
    </citation>
    <scope>NUCLEOTIDE SEQUENCE</scope>
</reference>